<feature type="compositionally biased region" description="Basic and acidic residues" evidence="1">
    <location>
        <begin position="98"/>
        <end position="116"/>
    </location>
</feature>
<evidence type="ECO:0000256" key="1">
    <source>
        <dbReference type="SAM" id="MobiDB-lite"/>
    </source>
</evidence>
<gene>
    <name evidence="2" type="ORF">TM448A02581_0004</name>
</gene>
<name>A0A6H1ZXR7_9ZZZZ</name>
<proteinExistence type="predicted"/>
<reference evidence="2" key="1">
    <citation type="submission" date="2020-03" db="EMBL/GenBank/DDBJ databases">
        <title>The deep terrestrial virosphere.</title>
        <authorList>
            <person name="Holmfeldt K."/>
            <person name="Nilsson E."/>
            <person name="Simone D."/>
            <person name="Lopez-Fernandez M."/>
            <person name="Wu X."/>
            <person name="de Brujin I."/>
            <person name="Lundin D."/>
            <person name="Andersson A."/>
            <person name="Bertilsson S."/>
            <person name="Dopson M."/>
        </authorList>
    </citation>
    <scope>NUCLEOTIDE SEQUENCE</scope>
    <source>
        <strain evidence="2">TM448A02581</strain>
    </source>
</reference>
<sequence>MPTQPKKIIKNKKIANHSDSPEEVYDKVRELIKLKDRKEFDAVIEEIETEDELEEYIFDEMADYIDEEICPDGFAFGIHEISQDIGIWEINEETEKLDKSYNGMVDRRDEEGDKPTKNKSANKSANQPSKKVIADVVDDEMEIPKTIKQSNEYKPSTRDEVIREVSKILHRQKMEIMKLIKGM</sequence>
<protein>
    <submittedName>
        <fullName evidence="2">Uncharacterized protein</fullName>
    </submittedName>
</protein>
<feature type="region of interest" description="Disordered" evidence="1">
    <location>
        <begin position="98"/>
        <end position="132"/>
    </location>
</feature>
<dbReference type="EMBL" id="MT144325">
    <property type="protein sequence ID" value="QJA52252.1"/>
    <property type="molecule type" value="Genomic_DNA"/>
</dbReference>
<feature type="compositionally biased region" description="Polar residues" evidence="1">
    <location>
        <begin position="118"/>
        <end position="129"/>
    </location>
</feature>
<evidence type="ECO:0000313" key="2">
    <source>
        <dbReference type="EMBL" id="QJA52252.1"/>
    </source>
</evidence>
<dbReference type="AlphaFoldDB" id="A0A6H1ZXR7"/>
<accession>A0A6H1ZXR7</accession>
<organism evidence="2">
    <name type="scientific">viral metagenome</name>
    <dbReference type="NCBI Taxonomy" id="1070528"/>
    <lineage>
        <taxon>unclassified sequences</taxon>
        <taxon>metagenomes</taxon>
        <taxon>organismal metagenomes</taxon>
    </lineage>
</organism>